<dbReference type="SUPFAM" id="SSF53597">
    <property type="entry name" value="Dihydrofolate reductase-like"/>
    <property type="match status" value="1"/>
</dbReference>
<evidence type="ECO:0000313" key="2">
    <source>
        <dbReference type="EMBL" id="TDV37549.1"/>
    </source>
</evidence>
<keyword evidence="3" id="KW-1185">Reference proteome</keyword>
<accession>A0A4R7URP6</accession>
<protein>
    <submittedName>
        <fullName evidence="2">Dihydrofolate reductase</fullName>
    </submittedName>
</protein>
<dbReference type="Gene3D" id="3.40.430.10">
    <property type="entry name" value="Dihydrofolate Reductase, subunit A"/>
    <property type="match status" value="1"/>
</dbReference>
<reference evidence="2 3" key="1">
    <citation type="submission" date="2019-03" db="EMBL/GenBank/DDBJ databases">
        <title>Genomic Encyclopedia of Archaeal and Bacterial Type Strains, Phase II (KMG-II): from individual species to whole genera.</title>
        <authorList>
            <person name="Goeker M."/>
        </authorList>
    </citation>
    <scope>NUCLEOTIDE SEQUENCE [LARGE SCALE GENOMIC DNA]</scope>
    <source>
        <strain evidence="2 3">DSM 45499</strain>
    </source>
</reference>
<dbReference type="PANTHER" id="PTHR38011">
    <property type="entry name" value="DIHYDROFOLATE REDUCTASE FAMILY PROTEIN (AFU_ORTHOLOGUE AFUA_8G06820)"/>
    <property type="match status" value="1"/>
</dbReference>
<dbReference type="OrthoDB" id="7342392at2"/>
<evidence type="ECO:0000259" key="1">
    <source>
        <dbReference type="Pfam" id="PF01872"/>
    </source>
</evidence>
<dbReference type="Proteomes" id="UP000294927">
    <property type="component" value="Unassembled WGS sequence"/>
</dbReference>
<dbReference type="GO" id="GO:0008703">
    <property type="term" value="F:5-amino-6-(5-phosphoribosylamino)uracil reductase activity"/>
    <property type="evidence" value="ECO:0007669"/>
    <property type="project" value="InterPro"/>
</dbReference>
<sequence length="206" mass="21857">MSTIAINMFVSLDGVAQAPGGPKEDVDGDFGHGGWTVPYFTEQVGDIVGPWHASAGALLLGRRTYDIFAAYWPHVPDGHEEAPMAKILNNVPKYVASRSKPSLTWENSSLLDGDVPAAVAELKRQDLGEVVVVGSLDLAQTLIANDLVDEYRLTVFPVVLGTGKRLFGDGAVPSGLELVSARTTDSGVVGCVYRPVGKPGYGSFEL</sequence>
<dbReference type="InterPro" id="IPR002734">
    <property type="entry name" value="RibDG_C"/>
</dbReference>
<dbReference type="InterPro" id="IPR050765">
    <property type="entry name" value="Riboflavin_Biosynth_HTPR"/>
</dbReference>
<dbReference type="RefSeq" id="WP_133909013.1">
    <property type="nucleotide sequence ID" value="NZ_SOCP01000029.1"/>
</dbReference>
<organism evidence="2 3">
    <name type="scientific">Actinophytocola oryzae</name>
    <dbReference type="NCBI Taxonomy" id="502181"/>
    <lineage>
        <taxon>Bacteria</taxon>
        <taxon>Bacillati</taxon>
        <taxon>Actinomycetota</taxon>
        <taxon>Actinomycetes</taxon>
        <taxon>Pseudonocardiales</taxon>
        <taxon>Pseudonocardiaceae</taxon>
    </lineage>
</organism>
<dbReference type="InterPro" id="IPR024072">
    <property type="entry name" value="DHFR-like_dom_sf"/>
</dbReference>
<dbReference type="PANTHER" id="PTHR38011:SF2">
    <property type="entry name" value="BIFUNCTIONAL DEAMINASE-REDUCTASE DOMAIN PROTEIN"/>
    <property type="match status" value="1"/>
</dbReference>
<comment type="caution">
    <text evidence="2">The sequence shown here is derived from an EMBL/GenBank/DDBJ whole genome shotgun (WGS) entry which is preliminary data.</text>
</comment>
<dbReference type="EMBL" id="SOCP01000029">
    <property type="protein sequence ID" value="TDV37549.1"/>
    <property type="molecule type" value="Genomic_DNA"/>
</dbReference>
<evidence type="ECO:0000313" key="3">
    <source>
        <dbReference type="Proteomes" id="UP000294927"/>
    </source>
</evidence>
<dbReference type="Pfam" id="PF01872">
    <property type="entry name" value="RibD_C"/>
    <property type="match status" value="1"/>
</dbReference>
<name>A0A4R7URP6_9PSEU</name>
<dbReference type="GO" id="GO:0009231">
    <property type="term" value="P:riboflavin biosynthetic process"/>
    <property type="evidence" value="ECO:0007669"/>
    <property type="project" value="InterPro"/>
</dbReference>
<gene>
    <name evidence="2" type="ORF">CLV71_12911</name>
</gene>
<proteinExistence type="predicted"/>
<feature type="domain" description="Bacterial bifunctional deaminase-reductase C-terminal" evidence="1">
    <location>
        <begin position="3"/>
        <end position="189"/>
    </location>
</feature>
<dbReference type="AlphaFoldDB" id="A0A4R7URP6"/>